<dbReference type="AlphaFoldDB" id="W4VAF5"/>
<feature type="domain" description="Pyruvate phosphate dikinase AMP/ATP-binding" evidence="1">
    <location>
        <begin position="53"/>
        <end position="114"/>
    </location>
</feature>
<dbReference type="Pfam" id="PF01326">
    <property type="entry name" value="PPDK_N"/>
    <property type="match status" value="1"/>
</dbReference>
<comment type="caution">
    <text evidence="2">The sequence shown here is derived from an EMBL/GenBank/DDBJ whole genome shotgun (WGS) entry which is preliminary data.</text>
</comment>
<dbReference type="Proteomes" id="UP000019109">
    <property type="component" value="Unassembled WGS sequence"/>
</dbReference>
<evidence type="ECO:0000313" key="2">
    <source>
        <dbReference type="EMBL" id="GAE89729.1"/>
    </source>
</evidence>
<dbReference type="RefSeq" id="WP_243467605.1">
    <property type="nucleotide sequence ID" value="NZ_BAVR01000044.1"/>
</dbReference>
<protein>
    <recommendedName>
        <fullName evidence="1">Pyruvate phosphate dikinase AMP/ATP-binding domain-containing protein</fullName>
    </recommendedName>
</protein>
<dbReference type="InterPro" id="IPR002192">
    <property type="entry name" value="PPDK_AMP/ATP-bd"/>
</dbReference>
<gene>
    <name evidence="2" type="ORF">JCM21531_3285</name>
</gene>
<evidence type="ECO:0000259" key="1">
    <source>
        <dbReference type="Pfam" id="PF01326"/>
    </source>
</evidence>
<proteinExistence type="predicted"/>
<dbReference type="STRING" id="1294263.JCM21531_3285"/>
<dbReference type="SUPFAM" id="SSF56059">
    <property type="entry name" value="Glutathione synthetase ATP-binding domain-like"/>
    <property type="match status" value="1"/>
</dbReference>
<accession>W4VAF5</accession>
<organism evidence="2 3">
    <name type="scientific">Acetivibrio straminisolvens JCM 21531</name>
    <dbReference type="NCBI Taxonomy" id="1294263"/>
    <lineage>
        <taxon>Bacteria</taxon>
        <taxon>Bacillati</taxon>
        <taxon>Bacillota</taxon>
        <taxon>Clostridia</taxon>
        <taxon>Eubacteriales</taxon>
        <taxon>Oscillospiraceae</taxon>
        <taxon>Acetivibrio</taxon>
    </lineage>
</organism>
<dbReference type="EMBL" id="BAVR01000044">
    <property type="protein sequence ID" value="GAE89729.1"/>
    <property type="molecule type" value="Genomic_DNA"/>
</dbReference>
<dbReference type="GO" id="GO:0005524">
    <property type="term" value="F:ATP binding"/>
    <property type="evidence" value="ECO:0007669"/>
    <property type="project" value="InterPro"/>
</dbReference>
<sequence>MRDVSVNDLIRELPDWYLRLICEHDYDTERMFFERGQRREVLFVSCDGIVKKKELMKMMKDILSTLEEHYGNPVDMEYTINFRKDGAFTVNILQCRPMSVWQSAASQDIPSIEEDKIFFKVNQTFMGNSAKLNIDVVVWIDSKKYHGYAYNQKSSICSIVSKINKYYEGKNKKLMLVSPGRIGTSSPDLGVPVVFSDISNFKILCEYADTEIGFVPELSYGSHMFQDIVETEMFYVAAMDTEQSGTEIFNKEFFKNEVSVLQHIASDAESFADIIKVYEFDVSKSLNLFADFKKRTVICGISS</sequence>
<name>W4VAF5_9FIRM</name>
<reference evidence="2" key="1">
    <citation type="journal article" date="2014" name="Genome Announc.">
        <title>Draft Genome Sequence of Clostridium straminisolvens Strain JCM 21531T, Isolated from a Cellulose-Degrading Bacterial Community.</title>
        <authorList>
            <person name="Yuki M."/>
            <person name="Oshima K."/>
            <person name="Suda W."/>
            <person name="Sakamoto M."/>
            <person name="Kitamura K."/>
            <person name="Iida T."/>
            <person name="Hattori M."/>
            <person name="Ohkuma M."/>
        </authorList>
    </citation>
    <scope>NUCLEOTIDE SEQUENCE [LARGE SCALE GENOMIC DNA]</scope>
    <source>
        <strain evidence="2">JCM 21531</strain>
    </source>
</reference>
<dbReference type="Gene3D" id="3.30.470.20">
    <property type="entry name" value="ATP-grasp fold, B domain"/>
    <property type="match status" value="1"/>
</dbReference>
<dbReference type="GO" id="GO:0016301">
    <property type="term" value="F:kinase activity"/>
    <property type="evidence" value="ECO:0007669"/>
    <property type="project" value="InterPro"/>
</dbReference>
<keyword evidence="3" id="KW-1185">Reference proteome</keyword>
<evidence type="ECO:0000313" key="3">
    <source>
        <dbReference type="Proteomes" id="UP000019109"/>
    </source>
</evidence>